<feature type="region of interest" description="Disordered" evidence="5">
    <location>
        <begin position="612"/>
        <end position="636"/>
    </location>
</feature>
<evidence type="ECO:0000256" key="1">
    <source>
        <dbReference type="ARBA" id="ARBA00022741"/>
    </source>
</evidence>
<dbReference type="AlphaFoldDB" id="A0A2C5XGJ0"/>
<dbReference type="PRINTS" id="PR00301">
    <property type="entry name" value="HEATSHOCK70"/>
</dbReference>
<dbReference type="Pfam" id="PF00012">
    <property type="entry name" value="HSP70"/>
    <property type="match status" value="1"/>
</dbReference>
<feature type="compositionally biased region" description="Low complexity" evidence="5">
    <location>
        <begin position="800"/>
        <end position="823"/>
    </location>
</feature>
<evidence type="ECO:0000313" key="7">
    <source>
        <dbReference type="EMBL" id="PHH55214.1"/>
    </source>
</evidence>
<dbReference type="Gene3D" id="3.90.640.10">
    <property type="entry name" value="Actin, Chain A, domain 4"/>
    <property type="match status" value="1"/>
</dbReference>
<feature type="coiled-coil region" evidence="4">
    <location>
        <begin position="737"/>
        <end position="764"/>
    </location>
</feature>
<dbReference type="GO" id="GO:0005524">
    <property type="term" value="F:ATP binding"/>
    <property type="evidence" value="ECO:0007669"/>
    <property type="project" value="UniProtKB-KW"/>
</dbReference>
<evidence type="ECO:0000256" key="5">
    <source>
        <dbReference type="SAM" id="MobiDB-lite"/>
    </source>
</evidence>
<dbReference type="Gene3D" id="1.20.1270.10">
    <property type="match status" value="1"/>
</dbReference>
<evidence type="ECO:0000313" key="8">
    <source>
        <dbReference type="Proteomes" id="UP000222788"/>
    </source>
</evidence>
<dbReference type="OrthoDB" id="10262720at2759"/>
<dbReference type="FunFam" id="3.30.420.40:FF:000171">
    <property type="entry name" value="Heat shock 70 kDa protein 4"/>
    <property type="match status" value="1"/>
</dbReference>
<keyword evidence="6" id="KW-0732">Signal</keyword>
<sequence length="987" mass="107372">MRSSSPLLKALGVAFFCSSQTLAASAVIGIDLGTEFIKASLVKPGIPLEIVLTKDSRRKETSCIAFKPASGTPKLDEYPERSYGSDALALAARFPSEVYPNLKTLLGQSLGSPVAQEYIKRHPALQAEENAERGTVAFGSKSFAPGNNIWMVEELLAMELQSIRKNAQALAGSDSPISAAVITVPPFFTAEEKRSVHLAAKLAGLDILDLISDGVAVGLNYATTRQFPSVSDGLAPEYHLVFDMGAGSTKATVLRFQSRSIKDVGKYNKTVQEVQVMGYGWDRTLGGDVLNALIIDDMAAKFAETPKAQAISATSDKVLTHGRATSRLTQESQRLRHVLSANADTQANFEGLFEDIDFKYKLTRTDFEEMVAPYIERVGSTVQSALTKASLEVSDLTSIILHGGASRTPFVRRELEKVIGSAEKIRSSVNSDESAVMGAVFRGADISPSFRVKEIRLFETTPYSTGVKWTNVEGKLRHQRVWSPLSVLGAAPKEVTLPALDNFEATFYQTIEDEDREVMTLQATNMTASVAELKDKFSCAEADIRFKVAASLSREDGEVVVSKAYVECEAEIADKEGIMGGVKNLFGFGKRDQKPLVGEGVKDTDDHVEEAEEIISSSSKSAADSESTPAADAKEKKKEVVSVPVGFATSEKGISSLSKASLKTSLNRLKAFEASDLARRQREEALNQLEAFSYKASELPETEEWQKYATEAERTSVLEKSAEYGDWVYGDGADASKADLDAKLEDLQSIVNRVTQRIEEHEKRPELLEKLQSTLSQSTDYVSSLRAGIKEYKDWHASASASASSDPSSEATASASTTSANADSDSDADSKDAKDAKDAKKSSMQDVIDEIGPVPPVHEEADLQDLDKLMDEVRTWLDETIPKQAALNPTDDAILTITQLDRFLDRFERAGLELTMKGVRNFERKKEQEAKKEKAAKAAKDKAAKEAAKKAKEEAAAAAKKDAENDEDGVSAEDETTDKTADDHDEL</sequence>
<feature type="compositionally biased region" description="Basic and acidic residues" evidence="5">
    <location>
        <begin position="925"/>
        <end position="963"/>
    </location>
</feature>
<accession>A0A2C5XGJ0</accession>
<keyword evidence="3" id="KW-0143">Chaperone</keyword>
<evidence type="ECO:0000256" key="2">
    <source>
        <dbReference type="ARBA" id="ARBA00022840"/>
    </source>
</evidence>
<organism evidence="7 8">
    <name type="scientific">Ceratocystis fimbriata CBS 114723</name>
    <dbReference type="NCBI Taxonomy" id="1035309"/>
    <lineage>
        <taxon>Eukaryota</taxon>
        <taxon>Fungi</taxon>
        <taxon>Dikarya</taxon>
        <taxon>Ascomycota</taxon>
        <taxon>Pezizomycotina</taxon>
        <taxon>Sordariomycetes</taxon>
        <taxon>Hypocreomycetidae</taxon>
        <taxon>Microascales</taxon>
        <taxon>Ceratocystidaceae</taxon>
        <taxon>Ceratocystis</taxon>
    </lineage>
</organism>
<gene>
    <name evidence="7" type="primary">HYOU1</name>
    <name evidence="7" type="ORF">CFIMG_007490RA00001</name>
</gene>
<dbReference type="GO" id="GO:0140662">
    <property type="term" value="F:ATP-dependent protein folding chaperone"/>
    <property type="evidence" value="ECO:0007669"/>
    <property type="project" value="InterPro"/>
</dbReference>
<feature type="chain" id="PRO_5013129756" evidence="6">
    <location>
        <begin position="24"/>
        <end position="987"/>
    </location>
</feature>
<dbReference type="Gene3D" id="3.30.420.40">
    <property type="match status" value="2"/>
</dbReference>
<feature type="signal peptide" evidence="6">
    <location>
        <begin position="1"/>
        <end position="23"/>
    </location>
</feature>
<dbReference type="InterPro" id="IPR043129">
    <property type="entry name" value="ATPase_NBD"/>
</dbReference>
<dbReference type="CDD" id="cd10230">
    <property type="entry name" value="ASKHA_NBD_HSP70_HYOU1"/>
    <property type="match status" value="1"/>
</dbReference>
<dbReference type="Proteomes" id="UP000222788">
    <property type="component" value="Unassembled WGS sequence"/>
</dbReference>
<feature type="compositionally biased region" description="Basic and acidic residues" evidence="5">
    <location>
        <begin position="977"/>
        <end position="987"/>
    </location>
</feature>
<feature type="region of interest" description="Disordered" evidence="5">
    <location>
        <begin position="925"/>
        <end position="987"/>
    </location>
</feature>
<feature type="region of interest" description="Disordered" evidence="5">
    <location>
        <begin position="800"/>
        <end position="861"/>
    </location>
</feature>
<reference evidence="7 8" key="1">
    <citation type="journal article" date="2013" name="Fungal Biol.">
        <title>Analysis of microsatellite markers in the genome of the plant pathogen Ceratocystis fimbriata.</title>
        <authorList>
            <person name="Simpson M.C."/>
            <person name="Wilken P.M."/>
            <person name="Coetzee M.P."/>
            <person name="Wingfield M.J."/>
            <person name="Wingfield B.D."/>
        </authorList>
    </citation>
    <scope>NUCLEOTIDE SEQUENCE [LARGE SCALE GENOMIC DNA]</scope>
    <source>
        <strain evidence="7 8">CBS 114723</strain>
    </source>
</reference>
<feature type="compositionally biased region" description="Acidic residues" evidence="5">
    <location>
        <begin position="964"/>
        <end position="976"/>
    </location>
</feature>
<evidence type="ECO:0000256" key="6">
    <source>
        <dbReference type="SAM" id="SignalP"/>
    </source>
</evidence>
<dbReference type="SUPFAM" id="SSF53067">
    <property type="entry name" value="Actin-like ATPase domain"/>
    <property type="match status" value="2"/>
</dbReference>
<dbReference type="GO" id="GO:0034663">
    <property type="term" value="C:endoplasmic reticulum chaperone complex"/>
    <property type="evidence" value="ECO:0007669"/>
    <property type="project" value="TreeGrafter"/>
</dbReference>
<reference evidence="7 8" key="2">
    <citation type="journal article" date="2013" name="IMA Fungus">
        <title>IMA Genome-F 1: Ceratocystis fimbriata: Draft nuclear genome sequence for the plant pathogen, Ceratocystis fimbriata.</title>
        <authorList>
            <person name="Wilken P.M."/>
            <person name="Steenkamp E.T."/>
            <person name="Wingfield M.J."/>
            <person name="de Beer Z.W."/>
            <person name="Wingfield B.D."/>
        </authorList>
    </citation>
    <scope>NUCLEOTIDE SEQUENCE [LARGE SCALE GENOMIC DNA]</scope>
    <source>
        <strain evidence="7 8">CBS 114723</strain>
    </source>
</reference>
<dbReference type="STRING" id="1035309.A0A2C5XGJ0"/>
<keyword evidence="8" id="KW-1185">Reference proteome</keyword>
<feature type="compositionally biased region" description="Basic and acidic residues" evidence="5">
    <location>
        <begin position="828"/>
        <end position="843"/>
    </location>
</feature>
<comment type="caution">
    <text evidence="7">The sequence shown here is derived from an EMBL/GenBank/DDBJ whole genome shotgun (WGS) entry which is preliminary data.</text>
</comment>
<dbReference type="InterPro" id="IPR013126">
    <property type="entry name" value="Hsp_70_fam"/>
</dbReference>
<evidence type="ECO:0000256" key="4">
    <source>
        <dbReference type="SAM" id="Coils"/>
    </source>
</evidence>
<keyword evidence="4" id="KW-0175">Coiled coil</keyword>
<dbReference type="EMBL" id="APWK03000014">
    <property type="protein sequence ID" value="PHH55214.1"/>
    <property type="molecule type" value="Genomic_DNA"/>
</dbReference>
<keyword evidence="2" id="KW-0067">ATP-binding</keyword>
<dbReference type="PANTHER" id="PTHR45639">
    <property type="entry name" value="HSC70CB, ISOFORM G-RELATED"/>
    <property type="match status" value="1"/>
</dbReference>
<proteinExistence type="predicted"/>
<dbReference type="PANTHER" id="PTHR45639:SF3">
    <property type="entry name" value="HYPOXIA UP-REGULATED PROTEIN 1"/>
    <property type="match status" value="1"/>
</dbReference>
<protein>
    <submittedName>
        <fullName evidence="7">Hypoxia up-regulated protein 1</fullName>
    </submittedName>
</protein>
<dbReference type="InterPro" id="IPR029048">
    <property type="entry name" value="HSP70_C_sf"/>
</dbReference>
<evidence type="ECO:0000256" key="3">
    <source>
        <dbReference type="ARBA" id="ARBA00023186"/>
    </source>
</evidence>
<keyword evidence="1" id="KW-0547">Nucleotide-binding</keyword>
<dbReference type="SUPFAM" id="SSF100934">
    <property type="entry name" value="Heat shock protein 70kD (HSP70), C-terminal subdomain"/>
    <property type="match status" value="1"/>
</dbReference>
<name>A0A2C5XGJ0_9PEZI</name>
<dbReference type="Gene3D" id="3.30.30.30">
    <property type="match status" value="1"/>
</dbReference>
<dbReference type="GO" id="GO:0030968">
    <property type="term" value="P:endoplasmic reticulum unfolded protein response"/>
    <property type="evidence" value="ECO:0007669"/>
    <property type="project" value="TreeGrafter"/>
</dbReference>
<dbReference type="FunFam" id="3.90.640.10:FF:000039">
    <property type="entry name" value="Hsp70 family chaperone Lhs1/Orp150"/>
    <property type="match status" value="1"/>
</dbReference>
<feature type="compositionally biased region" description="Low complexity" evidence="5">
    <location>
        <begin position="614"/>
        <end position="627"/>
    </location>
</feature>